<dbReference type="CDD" id="cd18176">
    <property type="entry name" value="ATP-synt_Vo_c_ATP6C_rpt2"/>
    <property type="match status" value="1"/>
</dbReference>
<keyword evidence="5 9" id="KW-0375">Hydrogen ion transport</keyword>
<evidence type="ECO:0000256" key="7">
    <source>
        <dbReference type="ARBA" id="ARBA00023065"/>
    </source>
</evidence>
<reference evidence="11 12" key="1">
    <citation type="submission" date="2022-01" db="EMBL/GenBank/DDBJ databases">
        <title>A chromosomal length assembly of Cordylochernes scorpioides.</title>
        <authorList>
            <person name="Zeh D."/>
            <person name="Zeh J."/>
        </authorList>
    </citation>
    <scope>NUCLEOTIDE SEQUENCE [LARGE SCALE GENOMIC DNA]</scope>
    <source>
        <strain evidence="11">IN4F17</strain>
        <tissue evidence="11">Whole Body</tissue>
    </source>
</reference>
<keyword evidence="3 9" id="KW-0813">Transport</keyword>
<gene>
    <name evidence="11" type="ORF">LAZ67_8000581</name>
</gene>
<evidence type="ECO:0000256" key="4">
    <source>
        <dbReference type="ARBA" id="ARBA00022692"/>
    </source>
</evidence>
<evidence type="ECO:0000313" key="11">
    <source>
        <dbReference type="EMBL" id="UYV70781.1"/>
    </source>
</evidence>
<evidence type="ECO:0000256" key="2">
    <source>
        <dbReference type="ARBA" id="ARBA00007296"/>
    </source>
</evidence>
<keyword evidence="6 9" id="KW-1133">Transmembrane helix</keyword>
<name>A0ABY6KPK3_9ARAC</name>
<dbReference type="Proteomes" id="UP001235939">
    <property type="component" value="Chromosome 08"/>
</dbReference>
<dbReference type="PANTHER" id="PTHR10263">
    <property type="entry name" value="V-TYPE PROTON ATPASE PROTEOLIPID SUBUNIT"/>
    <property type="match status" value="1"/>
</dbReference>
<dbReference type="InterPro" id="IPR002379">
    <property type="entry name" value="ATPase_proteolipid_c-like_dom"/>
</dbReference>
<feature type="domain" description="V-ATPase proteolipid subunit C-like" evidence="10">
    <location>
        <begin position="2"/>
        <end position="53"/>
    </location>
</feature>
<evidence type="ECO:0000256" key="3">
    <source>
        <dbReference type="ARBA" id="ARBA00022448"/>
    </source>
</evidence>
<proteinExistence type="inferred from homology"/>
<protein>
    <recommendedName>
        <fullName evidence="9">V-type proton ATPase proteolipid subunit</fullName>
    </recommendedName>
</protein>
<keyword evidence="9" id="KW-0926">Vacuole</keyword>
<dbReference type="InterPro" id="IPR035921">
    <property type="entry name" value="F/V-ATP_Csub_sf"/>
</dbReference>
<evidence type="ECO:0000256" key="1">
    <source>
        <dbReference type="ARBA" id="ARBA00004141"/>
    </source>
</evidence>
<dbReference type="EMBL" id="CP092870">
    <property type="protein sequence ID" value="UYV70781.1"/>
    <property type="molecule type" value="Genomic_DNA"/>
</dbReference>
<organism evidence="11 12">
    <name type="scientific">Cordylochernes scorpioides</name>
    <dbReference type="NCBI Taxonomy" id="51811"/>
    <lineage>
        <taxon>Eukaryota</taxon>
        <taxon>Metazoa</taxon>
        <taxon>Ecdysozoa</taxon>
        <taxon>Arthropoda</taxon>
        <taxon>Chelicerata</taxon>
        <taxon>Arachnida</taxon>
        <taxon>Pseudoscorpiones</taxon>
        <taxon>Cheliferoidea</taxon>
        <taxon>Chernetidae</taxon>
        <taxon>Cordylochernes</taxon>
    </lineage>
</organism>
<dbReference type="Pfam" id="PF00137">
    <property type="entry name" value="ATP-synt_C"/>
    <property type="match status" value="2"/>
</dbReference>
<evidence type="ECO:0000256" key="9">
    <source>
        <dbReference type="RuleBase" id="RU363060"/>
    </source>
</evidence>
<sequence length="136" mass="13720">MCAAIGAAYGTAKSGTAISMIALVRPQLVMKSIIPVVMAGIVGIYGLVIAVLIANSVDSPAKGYTLYRGLTHLSGGLATGLSGLAAGYAIGIAGYYGVIGVSKQPKLFVGMILVLIFAEVLGLYGLIVGLMLSTKA</sequence>
<keyword evidence="7 9" id="KW-0406">Ion transport</keyword>
<dbReference type="InterPro" id="IPR011555">
    <property type="entry name" value="ATPase_proteolipid_su_C_euk"/>
</dbReference>
<feature type="domain" description="V-ATPase proteolipid subunit C-like" evidence="10">
    <location>
        <begin position="74"/>
        <end position="132"/>
    </location>
</feature>
<dbReference type="SUPFAM" id="SSF81333">
    <property type="entry name" value="F1F0 ATP synthase subunit C"/>
    <property type="match status" value="2"/>
</dbReference>
<accession>A0ABY6KPK3</accession>
<evidence type="ECO:0000313" key="12">
    <source>
        <dbReference type="Proteomes" id="UP001235939"/>
    </source>
</evidence>
<feature type="transmembrane region" description="Helical" evidence="9">
    <location>
        <begin position="33"/>
        <end position="54"/>
    </location>
</feature>
<keyword evidence="12" id="KW-1185">Reference proteome</keyword>
<evidence type="ECO:0000259" key="10">
    <source>
        <dbReference type="Pfam" id="PF00137"/>
    </source>
</evidence>
<evidence type="ECO:0000256" key="6">
    <source>
        <dbReference type="ARBA" id="ARBA00022989"/>
    </source>
</evidence>
<evidence type="ECO:0000256" key="8">
    <source>
        <dbReference type="ARBA" id="ARBA00023136"/>
    </source>
</evidence>
<keyword evidence="8 9" id="KW-0472">Membrane</keyword>
<feature type="transmembrane region" description="Helical" evidence="9">
    <location>
        <begin position="108"/>
        <end position="132"/>
    </location>
</feature>
<evidence type="ECO:0000256" key="5">
    <source>
        <dbReference type="ARBA" id="ARBA00022781"/>
    </source>
</evidence>
<feature type="transmembrane region" description="Helical" evidence="9">
    <location>
        <begin position="75"/>
        <end position="96"/>
    </location>
</feature>
<dbReference type="Gene3D" id="1.20.120.610">
    <property type="entry name" value="lithium bound rotor ring of v- atpase"/>
    <property type="match status" value="1"/>
</dbReference>
<comment type="function">
    <text evidence="9">Proton-conducting pore forming of the V0 complex of vacuolar(H+)-ATPase (V-ATPase), a multisubunit enzyme composed of a peripheral complex (V1) that hydrolyzes ATP and a membrane integral complex (V0) that translocates protons. V-ATPase is responsible for acidifying and maintaining the pH of intracellular compartments and in some cell types, is targeted to the plasma membrane, where it is responsible for acidifying the extracellular environment.</text>
</comment>
<comment type="similarity">
    <text evidence="2 9">Belongs to the V-ATPase proteolipid subunit family.</text>
</comment>
<keyword evidence="4 9" id="KW-0812">Transmembrane</keyword>
<dbReference type="NCBIfam" id="TIGR01100">
    <property type="entry name" value="V_ATP_synt_C"/>
    <property type="match status" value="1"/>
</dbReference>
<comment type="subcellular location">
    <subcellularLocation>
        <location evidence="1">Membrane</location>
        <topology evidence="1">Multi-pass membrane protein</topology>
    </subcellularLocation>
    <subcellularLocation>
        <location evidence="9">Vacuole membrane</location>
        <topology evidence="9">Multi-pass membrane protein</topology>
    </subcellularLocation>
</comment>
<dbReference type="PRINTS" id="PR00122">
    <property type="entry name" value="VACATPASE"/>
</dbReference>
<comment type="subunit">
    <text evidence="9">V-ATPase is a heteromultimeric enzyme made up of two complexes: the ATP-hydrolytic V1 complex and the proton translocation V0 complex. The V1 complex consists of three catalytic AB heterodimers that form a heterohexamer, three peripheral stalks each consisting of EG heterodimers, one central rotor including subunits D and F, and the regulatory subunits C and H. The proton translocation complex V0 consists of the proton transport subunit a, a ring of proteolipid subunits c9c'', rotary subunit d, subunits e and f, and the accessory subunits.</text>
</comment>
<dbReference type="InterPro" id="IPR000245">
    <property type="entry name" value="ATPase_proteolipid_csu"/>
</dbReference>